<dbReference type="InterPro" id="IPR001138">
    <property type="entry name" value="Zn2Cys6_DnaBD"/>
</dbReference>
<dbReference type="RefSeq" id="XP_058310104.1">
    <property type="nucleotide sequence ID" value="XM_058450642.1"/>
</dbReference>
<evidence type="ECO:0000313" key="9">
    <source>
        <dbReference type="Proteomes" id="UP001150904"/>
    </source>
</evidence>
<evidence type="ECO:0000256" key="6">
    <source>
        <dbReference type="SAM" id="MobiDB-lite"/>
    </source>
</evidence>
<gene>
    <name evidence="8" type="ORF">N7498_003580</name>
</gene>
<reference evidence="8" key="2">
    <citation type="journal article" date="2023" name="IMA Fungus">
        <title>Comparative genomic study of the Penicillium genus elucidates a diverse pangenome and 15 lateral gene transfer events.</title>
        <authorList>
            <person name="Petersen C."/>
            <person name="Sorensen T."/>
            <person name="Nielsen M.R."/>
            <person name="Sondergaard T.E."/>
            <person name="Sorensen J.L."/>
            <person name="Fitzpatrick D.A."/>
            <person name="Frisvad J.C."/>
            <person name="Nielsen K.L."/>
        </authorList>
    </citation>
    <scope>NUCLEOTIDE SEQUENCE</scope>
    <source>
        <strain evidence="8">IBT 15544</strain>
    </source>
</reference>
<feature type="compositionally biased region" description="Basic and acidic residues" evidence="6">
    <location>
        <begin position="608"/>
        <end position="617"/>
    </location>
</feature>
<keyword evidence="5" id="KW-0539">Nucleus</keyword>
<keyword evidence="4" id="KW-0804">Transcription</keyword>
<feature type="region of interest" description="Disordered" evidence="6">
    <location>
        <begin position="608"/>
        <end position="643"/>
    </location>
</feature>
<dbReference type="PANTHER" id="PTHR46910">
    <property type="entry name" value="TRANSCRIPTION FACTOR PDR1"/>
    <property type="match status" value="1"/>
</dbReference>
<dbReference type="GO" id="GO:0006351">
    <property type="term" value="P:DNA-templated transcription"/>
    <property type="evidence" value="ECO:0007669"/>
    <property type="project" value="InterPro"/>
</dbReference>
<dbReference type="CDD" id="cd00067">
    <property type="entry name" value="GAL4"/>
    <property type="match status" value="1"/>
</dbReference>
<dbReference type="Gene3D" id="4.10.240.10">
    <property type="entry name" value="Zn(2)-C6 fungal-type DNA-binding domain"/>
    <property type="match status" value="1"/>
</dbReference>
<keyword evidence="1" id="KW-0479">Metal-binding</keyword>
<keyword evidence="2" id="KW-0805">Transcription regulation</keyword>
<protein>
    <recommendedName>
        <fullName evidence="7">Zn(2)-C6 fungal-type domain-containing protein</fullName>
    </recommendedName>
</protein>
<dbReference type="GO" id="GO:0008270">
    <property type="term" value="F:zinc ion binding"/>
    <property type="evidence" value="ECO:0007669"/>
    <property type="project" value="InterPro"/>
</dbReference>
<name>A0A9W9N2A9_9EURO</name>
<dbReference type="PROSITE" id="PS00463">
    <property type="entry name" value="ZN2_CY6_FUNGAL_1"/>
    <property type="match status" value="1"/>
</dbReference>
<feature type="region of interest" description="Disordered" evidence="6">
    <location>
        <begin position="69"/>
        <end position="90"/>
    </location>
</feature>
<accession>A0A9W9N2A9</accession>
<dbReference type="SMART" id="SM00066">
    <property type="entry name" value="GAL4"/>
    <property type="match status" value="1"/>
</dbReference>
<dbReference type="InterPro" id="IPR050987">
    <property type="entry name" value="AtrR-like"/>
</dbReference>
<dbReference type="Pfam" id="PF04082">
    <property type="entry name" value="Fungal_trans"/>
    <property type="match status" value="1"/>
</dbReference>
<dbReference type="PROSITE" id="PS50048">
    <property type="entry name" value="ZN2_CY6_FUNGAL_2"/>
    <property type="match status" value="1"/>
</dbReference>
<dbReference type="Proteomes" id="UP001150904">
    <property type="component" value="Unassembled WGS sequence"/>
</dbReference>
<evidence type="ECO:0000256" key="2">
    <source>
        <dbReference type="ARBA" id="ARBA00023015"/>
    </source>
</evidence>
<evidence type="ECO:0000256" key="4">
    <source>
        <dbReference type="ARBA" id="ARBA00023163"/>
    </source>
</evidence>
<dbReference type="PANTHER" id="PTHR46910:SF1">
    <property type="entry name" value="MISCELLANEOUS ZN(II)2CYS6 TRANSCRIPTION FACTOR (EUROFUNG)-RELATED"/>
    <property type="match status" value="1"/>
</dbReference>
<sequence length="700" mass="79086">MYERQRVWRACQACRRKKIKCDGEHPCQSCTRSKAECVYVEPHGNMRLVDPQYVMQLEDRIAVMEKQLKQQSPTWEQPGDSLISSEQHVIEDERSRWPAAPASDGALSDPPEAFLRASSSTDAAAQTAESIPIYCSPMTGNSTHRVLTEMAFESLGAEQSNTSLIAEPTLDVTRLEEPILHALIEIFYSSIYPIFPIIHRRNFQSQYDRLTSAWKDGRGTGNDDTDFSFLLYALLAVAASILPSEHTVFDQPGLEVYKWVDLADLLFSHATSVSPGIQYHQNGTSAINVVIAQGLLSLYLTEKGNANDAWVTAGHAIRLYQGLDIEDSVDPCANAGNLPSTRSNIWWCLYILDRSLSTALLKPLAIDDAESDIEPYDEEEISTSTLGTKTNPWFSVIAEFHITMGRIYRSVRYIRKSQPFKGAELKDTLRSYVKKHDAELEKYYTKQVLPKIDAPSQAMGPLVLQTIAVSSYYIGLVLLYRTFIERFNIAEPEIFLRCAEAASNCIKVTPQVIATVPASHFVIQQSRAIYASAKVLLHCMRLARNPSFTRKAWPDVESGFNMLRDIKIQWPEIKKYQVLTEEDMHTTQIDLQKHDLFQRTFDRYGRAGQDHHEFDRQSKRRKISQSTCHSQTSTAAATQKSPVIREESDCPLVDQITIPDGSFLSDFVPLSTTSEDSPDNFFGDAMLMASIDQFFLQQER</sequence>
<feature type="compositionally biased region" description="Polar residues" evidence="6">
    <location>
        <begin position="624"/>
        <end position="641"/>
    </location>
</feature>
<proteinExistence type="predicted"/>
<feature type="domain" description="Zn(2)-C6 fungal-type" evidence="7">
    <location>
        <begin position="10"/>
        <end position="39"/>
    </location>
</feature>
<dbReference type="Pfam" id="PF00172">
    <property type="entry name" value="Zn_clus"/>
    <property type="match status" value="1"/>
</dbReference>
<evidence type="ECO:0000313" key="8">
    <source>
        <dbReference type="EMBL" id="KAJ5211934.1"/>
    </source>
</evidence>
<dbReference type="GO" id="GO:0000981">
    <property type="term" value="F:DNA-binding transcription factor activity, RNA polymerase II-specific"/>
    <property type="evidence" value="ECO:0007669"/>
    <property type="project" value="InterPro"/>
</dbReference>
<dbReference type="InterPro" id="IPR036864">
    <property type="entry name" value="Zn2-C6_fun-type_DNA-bd_sf"/>
</dbReference>
<reference evidence="8" key="1">
    <citation type="submission" date="2022-12" db="EMBL/GenBank/DDBJ databases">
        <authorList>
            <person name="Petersen C."/>
        </authorList>
    </citation>
    <scope>NUCLEOTIDE SEQUENCE</scope>
    <source>
        <strain evidence="8">IBT 15544</strain>
    </source>
</reference>
<dbReference type="OrthoDB" id="6486656at2759"/>
<keyword evidence="3" id="KW-0238">DNA-binding</keyword>
<dbReference type="GeneID" id="83177943"/>
<organism evidence="8 9">
    <name type="scientific">Penicillium cinerascens</name>
    <dbReference type="NCBI Taxonomy" id="70096"/>
    <lineage>
        <taxon>Eukaryota</taxon>
        <taxon>Fungi</taxon>
        <taxon>Dikarya</taxon>
        <taxon>Ascomycota</taxon>
        <taxon>Pezizomycotina</taxon>
        <taxon>Eurotiomycetes</taxon>
        <taxon>Eurotiomycetidae</taxon>
        <taxon>Eurotiales</taxon>
        <taxon>Aspergillaceae</taxon>
        <taxon>Penicillium</taxon>
    </lineage>
</organism>
<dbReference type="SUPFAM" id="SSF57701">
    <property type="entry name" value="Zn2/Cys6 DNA-binding domain"/>
    <property type="match status" value="1"/>
</dbReference>
<evidence type="ECO:0000259" key="7">
    <source>
        <dbReference type="PROSITE" id="PS50048"/>
    </source>
</evidence>
<dbReference type="AlphaFoldDB" id="A0A9W9N2A9"/>
<evidence type="ECO:0000256" key="3">
    <source>
        <dbReference type="ARBA" id="ARBA00023125"/>
    </source>
</evidence>
<dbReference type="CDD" id="cd12148">
    <property type="entry name" value="fungal_TF_MHR"/>
    <property type="match status" value="1"/>
</dbReference>
<comment type="caution">
    <text evidence="8">The sequence shown here is derived from an EMBL/GenBank/DDBJ whole genome shotgun (WGS) entry which is preliminary data.</text>
</comment>
<dbReference type="InterPro" id="IPR007219">
    <property type="entry name" value="XnlR_reg_dom"/>
</dbReference>
<dbReference type="SMART" id="SM00906">
    <property type="entry name" value="Fungal_trans"/>
    <property type="match status" value="1"/>
</dbReference>
<dbReference type="EMBL" id="JAPQKR010000008">
    <property type="protein sequence ID" value="KAJ5211934.1"/>
    <property type="molecule type" value="Genomic_DNA"/>
</dbReference>
<dbReference type="GO" id="GO:0003677">
    <property type="term" value="F:DNA binding"/>
    <property type="evidence" value="ECO:0007669"/>
    <property type="project" value="UniProtKB-KW"/>
</dbReference>
<evidence type="ECO:0000256" key="1">
    <source>
        <dbReference type="ARBA" id="ARBA00022723"/>
    </source>
</evidence>
<keyword evidence="9" id="KW-1185">Reference proteome</keyword>
<evidence type="ECO:0000256" key="5">
    <source>
        <dbReference type="ARBA" id="ARBA00023242"/>
    </source>
</evidence>